<dbReference type="InterPro" id="IPR018163">
    <property type="entry name" value="Thr/Ala-tRNA-synth_IIc_edit"/>
</dbReference>
<dbReference type="EMBL" id="KV427605">
    <property type="protein sequence ID" value="KZT13067.1"/>
    <property type="molecule type" value="Genomic_DNA"/>
</dbReference>
<keyword evidence="4" id="KW-0030">Aminoacyl-tRNA synthetase</keyword>
<feature type="compositionally biased region" description="Polar residues" evidence="3">
    <location>
        <begin position="68"/>
        <end position="82"/>
    </location>
</feature>
<dbReference type="InParanoid" id="A0A165IH72"/>
<sequence>MAAAVSLLPSVTPPTYHRIVSPTLHIPTDTSRPIPVGLLACQRDPLLRELVTTIISSTVSQSLSPPSNGSQGKKNATKSTPSEPLVEIILHDTIIFPEGGGQPSDIGTLTSEDGDLWNVIEVKRHGGHAVHYIRAKTSTDDALRAFAPGTRVGVALGEEGWKRRLDHTCMHTSQHLLSAVLESQLNLSTLSWSITAWPSACYVEIPRGMSADEIARIQETANAIVFEGRNVHVEVEELDRDTLPEPTKLESGRAAGQVLPADYTGGVKRTVVIDGIDRSLCCGTHMPTVHNLQLFLVPHTEALARSNTTSARLYFFSGPRLLHHVTNTHTLLSSTAGTLSCGPPLVPARVEQLVDERKRTAKRVEDVEAELAGRLAKDLADAVFSAGTAGAFLHVHRTDDPATAGGALGFLNAVSLAFTRQIEREAQEEGLQYVVVLSSAPAGQSAGSTCVILVFGSDESVVRSVGEGLKGKLGVKGGGKGSRWSGKFTGVWKEYREGKLVQEVLAAVEGSQAA</sequence>
<proteinExistence type="predicted"/>
<keyword evidence="2" id="KW-0862">Zinc</keyword>
<dbReference type="InterPro" id="IPR009000">
    <property type="entry name" value="Transl_B-barrel_sf"/>
</dbReference>
<evidence type="ECO:0000256" key="2">
    <source>
        <dbReference type="ARBA" id="ARBA00022833"/>
    </source>
</evidence>
<feature type="region of interest" description="Disordered" evidence="3">
    <location>
        <begin position="59"/>
        <end position="82"/>
    </location>
</feature>
<dbReference type="SUPFAM" id="SSF55186">
    <property type="entry name" value="ThrRS/AlaRS common domain"/>
    <property type="match status" value="1"/>
</dbReference>
<dbReference type="GO" id="GO:0000166">
    <property type="term" value="F:nucleotide binding"/>
    <property type="evidence" value="ECO:0007669"/>
    <property type="project" value="InterPro"/>
</dbReference>
<gene>
    <name evidence="4" type="ORF">LAESUDRAFT_638843</name>
</gene>
<dbReference type="RefSeq" id="XP_040770577.1">
    <property type="nucleotide sequence ID" value="XM_040903496.1"/>
</dbReference>
<dbReference type="STRING" id="1314785.A0A165IH72"/>
<dbReference type="PANTHER" id="PTHR43462:SF1">
    <property type="entry name" value="ALANYL-TRNA EDITING PROTEIN AARSD1"/>
    <property type="match status" value="1"/>
</dbReference>
<dbReference type="PANTHER" id="PTHR43462">
    <property type="entry name" value="ALANYL-TRNA EDITING PROTEIN"/>
    <property type="match status" value="1"/>
</dbReference>
<dbReference type="Proteomes" id="UP000076871">
    <property type="component" value="Unassembled WGS sequence"/>
</dbReference>
<evidence type="ECO:0000313" key="4">
    <source>
        <dbReference type="EMBL" id="KZT13067.1"/>
    </source>
</evidence>
<dbReference type="Gene3D" id="3.30.980.10">
    <property type="entry name" value="Threonyl-trna Synthetase, Chain A, domain 2"/>
    <property type="match status" value="1"/>
</dbReference>
<dbReference type="InterPro" id="IPR051335">
    <property type="entry name" value="Alanyl-tRNA_Editing_Enzymes"/>
</dbReference>
<dbReference type="GO" id="GO:0004812">
    <property type="term" value="F:aminoacyl-tRNA ligase activity"/>
    <property type="evidence" value="ECO:0007669"/>
    <property type="project" value="UniProtKB-KW"/>
</dbReference>
<dbReference type="GeneID" id="63820527"/>
<dbReference type="SUPFAM" id="SSF50447">
    <property type="entry name" value="Translation proteins"/>
    <property type="match status" value="1"/>
</dbReference>
<protein>
    <submittedName>
        <fullName evidence="4">Alanyl-tRNA synthetase domain-containing protein</fullName>
    </submittedName>
</protein>
<keyword evidence="5" id="KW-1185">Reference proteome</keyword>
<evidence type="ECO:0000256" key="1">
    <source>
        <dbReference type="ARBA" id="ARBA00022723"/>
    </source>
</evidence>
<organism evidence="4 5">
    <name type="scientific">Laetiporus sulphureus 93-53</name>
    <dbReference type="NCBI Taxonomy" id="1314785"/>
    <lineage>
        <taxon>Eukaryota</taxon>
        <taxon>Fungi</taxon>
        <taxon>Dikarya</taxon>
        <taxon>Basidiomycota</taxon>
        <taxon>Agaricomycotina</taxon>
        <taxon>Agaricomycetes</taxon>
        <taxon>Polyporales</taxon>
        <taxon>Laetiporus</taxon>
    </lineage>
</organism>
<dbReference type="GO" id="GO:0046872">
    <property type="term" value="F:metal ion binding"/>
    <property type="evidence" value="ECO:0007669"/>
    <property type="project" value="UniProtKB-KW"/>
</dbReference>
<evidence type="ECO:0000256" key="3">
    <source>
        <dbReference type="SAM" id="MobiDB-lite"/>
    </source>
</evidence>
<name>A0A165IH72_9APHY</name>
<dbReference type="AlphaFoldDB" id="A0A165IH72"/>
<keyword evidence="1" id="KW-0479">Metal-binding</keyword>
<reference evidence="4 5" key="1">
    <citation type="journal article" date="2016" name="Mol. Biol. Evol.">
        <title>Comparative Genomics of Early-Diverging Mushroom-Forming Fungi Provides Insights into the Origins of Lignocellulose Decay Capabilities.</title>
        <authorList>
            <person name="Nagy L.G."/>
            <person name="Riley R."/>
            <person name="Tritt A."/>
            <person name="Adam C."/>
            <person name="Daum C."/>
            <person name="Floudas D."/>
            <person name="Sun H."/>
            <person name="Yadav J.S."/>
            <person name="Pangilinan J."/>
            <person name="Larsson K.H."/>
            <person name="Matsuura K."/>
            <person name="Barry K."/>
            <person name="Labutti K."/>
            <person name="Kuo R."/>
            <person name="Ohm R.A."/>
            <person name="Bhattacharya S.S."/>
            <person name="Shirouzu T."/>
            <person name="Yoshinaga Y."/>
            <person name="Martin F.M."/>
            <person name="Grigoriev I.V."/>
            <person name="Hibbett D.S."/>
        </authorList>
    </citation>
    <scope>NUCLEOTIDE SEQUENCE [LARGE SCALE GENOMIC DNA]</scope>
    <source>
        <strain evidence="4 5">93-53</strain>
    </source>
</reference>
<keyword evidence="4" id="KW-0436">Ligase</keyword>
<dbReference type="OrthoDB" id="288942at2759"/>
<dbReference type="Gene3D" id="2.40.30.130">
    <property type="match status" value="1"/>
</dbReference>
<dbReference type="GO" id="GO:0002196">
    <property type="term" value="F:Ser-tRNA(Ala) deacylase activity"/>
    <property type="evidence" value="ECO:0007669"/>
    <property type="project" value="TreeGrafter"/>
</dbReference>
<accession>A0A165IH72</accession>
<evidence type="ECO:0000313" key="5">
    <source>
        <dbReference type="Proteomes" id="UP000076871"/>
    </source>
</evidence>